<dbReference type="STRING" id="1802620.A3D91_03700"/>
<dbReference type="Pfam" id="PF16656">
    <property type="entry name" value="Pur_ac_phosph_N"/>
    <property type="match status" value="1"/>
</dbReference>
<dbReference type="InterPro" id="IPR013783">
    <property type="entry name" value="Ig-like_fold"/>
</dbReference>
<evidence type="ECO:0000313" key="8">
    <source>
        <dbReference type="Proteomes" id="UP000178127"/>
    </source>
</evidence>
<feature type="compositionally biased region" description="Basic and acidic residues" evidence="4">
    <location>
        <begin position="437"/>
        <end position="454"/>
    </location>
</feature>
<feature type="compositionally biased region" description="Acidic residues" evidence="4">
    <location>
        <begin position="244"/>
        <end position="256"/>
    </location>
</feature>
<feature type="compositionally biased region" description="Polar residues" evidence="4">
    <location>
        <begin position="424"/>
        <end position="433"/>
    </location>
</feature>
<dbReference type="Pfam" id="PF24517">
    <property type="entry name" value="CBM96"/>
    <property type="match status" value="1"/>
</dbReference>
<organism evidence="7 8">
    <name type="scientific">candidate division WWE3 bacterium RIFCSPHIGHO2_02_FULL_38_14</name>
    <dbReference type="NCBI Taxonomy" id="1802620"/>
    <lineage>
        <taxon>Bacteria</taxon>
        <taxon>Katanobacteria</taxon>
    </lineage>
</organism>
<dbReference type="GO" id="GO:0046872">
    <property type="term" value="F:metal ion binding"/>
    <property type="evidence" value="ECO:0007669"/>
    <property type="project" value="InterPro"/>
</dbReference>
<dbReference type="SUPFAM" id="SSF49265">
    <property type="entry name" value="Fibronectin type III"/>
    <property type="match status" value="1"/>
</dbReference>
<dbReference type="Gene3D" id="2.60.40.10">
    <property type="entry name" value="Immunoglobulins"/>
    <property type="match status" value="1"/>
</dbReference>
<comment type="subcellular location">
    <subcellularLocation>
        <location evidence="1">Secreted</location>
    </subcellularLocation>
</comment>
<dbReference type="CDD" id="cd00063">
    <property type="entry name" value="FN3"/>
    <property type="match status" value="1"/>
</dbReference>
<keyword evidence="3 5" id="KW-0732">Signal</keyword>
<reference evidence="7 8" key="1">
    <citation type="journal article" date="2016" name="Nat. Commun.">
        <title>Thousands of microbial genomes shed light on interconnected biogeochemical processes in an aquifer system.</title>
        <authorList>
            <person name="Anantharaman K."/>
            <person name="Brown C.T."/>
            <person name="Hug L.A."/>
            <person name="Sharon I."/>
            <person name="Castelle C.J."/>
            <person name="Probst A.J."/>
            <person name="Thomas B.C."/>
            <person name="Singh A."/>
            <person name="Wilkins M.J."/>
            <person name="Karaoz U."/>
            <person name="Brodie E.L."/>
            <person name="Williams K.H."/>
            <person name="Hubbard S.S."/>
            <person name="Banfield J.F."/>
        </authorList>
    </citation>
    <scope>NUCLEOTIDE SEQUENCE [LARGE SCALE GENOMIC DNA]</scope>
</reference>
<accession>A0A1F4VA94</accession>
<dbReference type="InterPro" id="IPR036116">
    <property type="entry name" value="FN3_sf"/>
</dbReference>
<feature type="compositionally biased region" description="Polar residues" evidence="4">
    <location>
        <begin position="295"/>
        <end position="304"/>
    </location>
</feature>
<dbReference type="InterPro" id="IPR015914">
    <property type="entry name" value="PAPs_N"/>
</dbReference>
<feature type="region of interest" description="Disordered" evidence="4">
    <location>
        <begin position="415"/>
        <end position="454"/>
    </location>
</feature>
<feature type="compositionally biased region" description="Low complexity" evidence="4">
    <location>
        <begin position="334"/>
        <end position="355"/>
    </location>
</feature>
<comment type="caution">
    <text evidence="7">The sequence shown here is derived from an EMBL/GenBank/DDBJ whole genome shotgun (WGS) entry which is preliminary data.</text>
</comment>
<feature type="signal peptide" evidence="5">
    <location>
        <begin position="1"/>
        <end position="20"/>
    </location>
</feature>
<dbReference type="GO" id="GO:0005576">
    <property type="term" value="C:extracellular region"/>
    <property type="evidence" value="ECO:0007669"/>
    <property type="project" value="UniProtKB-SubCell"/>
</dbReference>
<keyword evidence="2" id="KW-0964">Secreted</keyword>
<evidence type="ECO:0000256" key="2">
    <source>
        <dbReference type="ARBA" id="ARBA00022525"/>
    </source>
</evidence>
<feature type="domain" description="Fibronectin type-III" evidence="6">
    <location>
        <begin position="222"/>
        <end position="310"/>
    </location>
</feature>
<feature type="region of interest" description="Disordered" evidence="4">
    <location>
        <begin position="244"/>
        <end position="265"/>
    </location>
</feature>
<gene>
    <name evidence="7" type="ORF">A3D91_03700</name>
</gene>
<feature type="region of interest" description="Disordered" evidence="4">
    <location>
        <begin position="291"/>
        <end position="377"/>
    </location>
</feature>
<evidence type="ECO:0000313" key="7">
    <source>
        <dbReference type="EMBL" id="OGC53810.1"/>
    </source>
</evidence>
<sequence length="454" mass="49604">MIPAHTKIIFSILLTGFSLAFTSQIQNVHATTKTFKSVQDASVRSKETSNNVNGIALEVAYDDAIFGLSKDIRRSYVKFDLSSIPDNATVNSAKLRLYQKSHMLTDNSITVDIVRLIGDWNETGVTWSNKPGNYAPTVSKSVSEGATWVEWTITNTVKGWVDGTYPNKGLEISGKEQASDYLLTFSSREGDKDPELVVNYDVPFNFDVIIPPIDFDDTTKPVISDVKVENITDTSAKITWTTDEDSDGYVDYDTDSSYDKTANGELDTKDHELNLYDLEPDTQYHYRVRAKDSSGNEAQTSDKTFTTEKQDELAGAPPVETDETATVENTGESDTTQAPSGTTQTTSQGTGSASDSDSEESMDPAGADESSDTQAPYDGKYVKVEDLLGAAKVAGLGLGGAGLLLLGVLLGKKFGSKSSHVRPTETSINPHHTPNNHHKEERENERYENQDENG</sequence>
<proteinExistence type="predicted"/>
<evidence type="ECO:0000256" key="5">
    <source>
        <dbReference type="SAM" id="SignalP"/>
    </source>
</evidence>
<evidence type="ECO:0000259" key="6">
    <source>
        <dbReference type="PROSITE" id="PS50853"/>
    </source>
</evidence>
<dbReference type="NCBIfam" id="NF033679">
    <property type="entry name" value="DNRLRE_dom"/>
    <property type="match status" value="1"/>
</dbReference>
<feature type="chain" id="PRO_5009514967" description="Fibronectin type-III domain-containing protein" evidence="5">
    <location>
        <begin position="21"/>
        <end position="454"/>
    </location>
</feature>
<dbReference type="InterPro" id="IPR003961">
    <property type="entry name" value="FN3_dom"/>
</dbReference>
<evidence type="ECO:0000256" key="1">
    <source>
        <dbReference type="ARBA" id="ARBA00004613"/>
    </source>
</evidence>
<dbReference type="GO" id="GO:0003993">
    <property type="term" value="F:acid phosphatase activity"/>
    <property type="evidence" value="ECO:0007669"/>
    <property type="project" value="InterPro"/>
</dbReference>
<name>A0A1F4VA94_UNCKA</name>
<dbReference type="PROSITE" id="PS50853">
    <property type="entry name" value="FN3"/>
    <property type="match status" value="1"/>
</dbReference>
<dbReference type="Gene3D" id="2.60.120.970">
    <property type="match status" value="1"/>
</dbReference>
<protein>
    <recommendedName>
        <fullName evidence="6">Fibronectin type-III domain-containing protein</fullName>
    </recommendedName>
</protein>
<dbReference type="InterPro" id="IPR055372">
    <property type="entry name" value="CBM96"/>
</dbReference>
<evidence type="ECO:0000256" key="4">
    <source>
        <dbReference type="SAM" id="MobiDB-lite"/>
    </source>
</evidence>
<dbReference type="AlphaFoldDB" id="A0A1F4VA94"/>
<evidence type="ECO:0000256" key="3">
    <source>
        <dbReference type="ARBA" id="ARBA00022729"/>
    </source>
</evidence>
<dbReference type="Proteomes" id="UP000178127">
    <property type="component" value="Unassembled WGS sequence"/>
</dbReference>
<dbReference type="SMART" id="SM00060">
    <property type="entry name" value="FN3"/>
    <property type="match status" value="1"/>
</dbReference>
<dbReference type="EMBL" id="MEVD01000010">
    <property type="protein sequence ID" value="OGC53810.1"/>
    <property type="molecule type" value="Genomic_DNA"/>
</dbReference>